<evidence type="ECO:0000256" key="1">
    <source>
        <dbReference type="ARBA" id="ARBA00000085"/>
    </source>
</evidence>
<comment type="caution">
    <text evidence="13">The sequence shown here is derived from an EMBL/GenBank/DDBJ whole genome shotgun (WGS) entry which is preliminary data.</text>
</comment>
<evidence type="ECO:0000256" key="2">
    <source>
        <dbReference type="ARBA" id="ARBA00012438"/>
    </source>
</evidence>
<evidence type="ECO:0000256" key="5">
    <source>
        <dbReference type="ARBA" id="ARBA00022741"/>
    </source>
</evidence>
<evidence type="ECO:0000256" key="4">
    <source>
        <dbReference type="ARBA" id="ARBA00022679"/>
    </source>
</evidence>
<accession>A0A8J3NNE7</accession>
<dbReference type="Pfam" id="PF02518">
    <property type="entry name" value="HATPase_c"/>
    <property type="match status" value="1"/>
</dbReference>
<keyword evidence="9" id="KW-1133">Transmembrane helix</keyword>
<keyword evidence="9" id="KW-0472">Membrane</keyword>
<evidence type="ECO:0000259" key="12">
    <source>
        <dbReference type="Pfam" id="PF23539"/>
    </source>
</evidence>
<evidence type="ECO:0000313" key="14">
    <source>
        <dbReference type="Proteomes" id="UP000601223"/>
    </source>
</evidence>
<organism evidence="13 14">
    <name type="scientific">Catellatospora bangladeshensis</name>
    <dbReference type="NCBI Taxonomy" id="310355"/>
    <lineage>
        <taxon>Bacteria</taxon>
        <taxon>Bacillati</taxon>
        <taxon>Actinomycetota</taxon>
        <taxon>Actinomycetes</taxon>
        <taxon>Micromonosporales</taxon>
        <taxon>Micromonosporaceae</taxon>
        <taxon>Catellatospora</taxon>
    </lineage>
</organism>
<evidence type="ECO:0000256" key="8">
    <source>
        <dbReference type="ARBA" id="ARBA00023012"/>
    </source>
</evidence>
<dbReference type="EMBL" id="BONF01000063">
    <property type="protein sequence ID" value="GIF86246.1"/>
    <property type="molecule type" value="Genomic_DNA"/>
</dbReference>
<gene>
    <name evidence="13" type="ORF">Cba03nite_75950</name>
</gene>
<keyword evidence="9" id="KW-0812">Transmembrane</keyword>
<feature type="transmembrane region" description="Helical" evidence="9">
    <location>
        <begin position="121"/>
        <end position="141"/>
    </location>
</feature>
<dbReference type="EC" id="2.7.13.3" evidence="2"/>
<feature type="domain" description="Histidine kinase/HSP90-like ATPase" evidence="10">
    <location>
        <begin position="289"/>
        <end position="372"/>
    </location>
</feature>
<keyword evidence="5" id="KW-0547">Nucleotide-binding</keyword>
<reference evidence="13 14" key="1">
    <citation type="submission" date="2021-01" db="EMBL/GenBank/DDBJ databases">
        <title>Whole genome shotgun sequence of Catellatospora bangladeshensis NBRC 107357.</title>
        <authorList>
            <person name="Komaki H."/>
            <person name="Tamura T."/>
        </authorList>
    </citation>
    <scope>NUCLEOTIDE SEQUENCE [LARGE SCALE GENOMIC DNA]</scope>
    <source>
        <strain evidence="13 14">NBRC 107357</strain>
    </source>
</reference>
<dbReference type="CDD" id="cd16917">
    <property type="entry name" value="HATPase_UhpB-NarQ-NarX-like"/>
    <property type="match status" value="1"/>
</dbReference>
<dbReference type="Pfam" id="PF23539">
    <property type="entry name" value="DUF7134"/>
    <property type="match status" value="1"/>
</dbReference>
<dbReference type="GO" id="GO:0046983">
    <property type="term" value="F:protein dimerization activity"/>
    <property type="evidence" value="ECO:0007669"/>
    <property type="project" value="InterPro"/>
</dbReference>
<evidence type="ECO:0000259" key="10">
    <source>
        <dbReference type="Pfam" id="PF02518"/>
    </source>
</evidence>
<dbReference type="PANTHER" id="PTHR24421:SF10">
    <property type="entry name" value="NITRATE_NITRITE SENSOR PROTEIN NARQ"/>
    <property type="match status" value="1"/>
</dbReference>
<keyword evidence="6 13" id="KW-0418">Kinase</keyword>
<evidence type="ECO:0000256" key="9">
    <source>
        <dbReference type="SAM" id="Phobius"/>
    </source>
</evidence>
<evidence type="ECO:0000313" key="13">
    <source>
        <dbReference type="EMBL" id="GIF86246.1"/>
    </source>
</evidence>
<keyword evidence="14" id="KW-1185">Reference proteome</keyword>
<evidence type="ECO:0000259" key="11">
    <source>
        <dbReference type="Pfam" id="PF07730"/>
    </source>
</evidence>
<dbReference type="PANTHER" id="PTHR24421">
    <property type="entry name" value="NITRATE/NITRITE SENSOR PROTEIN NARX-RELATED"/>
    <property type="match status" value="1"/>
</dbReference>
<feature type="domain" description="DUF7134" evidence="12">
    <location>
        <begin position="23"/>
        <end position="160"/>
    </location>
</feature>
<name>A0A8J3NNE7_9ACTN</name>
<dbReference type="Gene3D" id="3.30.565.10">
    <property type="entry name" value="Histidine kinase-like ATPase, C-terminal domain"/>
    <property type="match status" value="1"/>
</dbReference>
<dbReference type="InterPro" id="IPR011712">
    <property type="entry name" value="Sig_transdc_His_kin_sub3_dim/P"/>
</dbReference>
<dbReference type="GO" id="GO:0000155">
    <property type="term" value="F:phosphorelay sensor kinase activity"/>
    <property type="evidence" value="ECO:0007669"/>
    <property type="project" value="InterPro"/>
</dbReference>
<feature type="transmembrane region" description="Helical" evidence="9">
    <location>
        <begin position="79"/>
        <end position="95"/>
    </location>
</feature>
<dbReference type="GO" id="GO:0016020">
    <property type="term" value="C:membrane"/>
    <property type="evidence" value="ECO:0007669"/>
    <property type="project" value="InterPro"/>
</dbReference>
<dbReference type="InterPro" id="IPR050482">
    <property type="entry name" value="Sensor_HK_TwoCompSys"/>
</dbReference>
<sequence>MRAEDVRRAATVRRCGWLGWATMRHDRWRDLGLTALVLFAQSAPFLVTRPSEGAGWPMVSWLPVVLSALPVAVRRRWPASCLLLSAIGVGLYGLAETAPAQPIWYGPLICMYAVAYQSTRVIRIASLAVTALGMLLTIGSLNTAVRELSTWSAAYALGALTRARRETALAAERQAAELAAARERARIAQDLHDILGHAFSLMVVQAEAGAAIARTDPDRAERAFDAISTAGRDAMTQLRTTVGALREPGRAPQPTLADLPELLRQVEDAGLAARLAEHGPRRPVPAQVQLAAYRLVQEAITNVVKHAGATSVEVVLDWRPGELAVTVIDDGRGPDPRRTGGHGLTGIAERVAAAGGRVAHGPAPAGGFRVEAVFG</sequence>
<evidence type="ECO:0000256" key="3">
    <source>
        <dbReference type="ARBA" id="ARBA00022553"/>
    </source>
</evidence>
<proteinExistence type="predicted"/>
<dbReference type="InterPro" id="IPR036890">
    <property type="entry name" value="HATPase_C_sf"/>
</dbReference>
<keyword evidence="8" id="KW-0902">Two-component regulatory system</keyword>
<dbReference type="SUPFAM" id="SSF55874">
    <property type="entry name" value="ATPase domain of HSP90 chaperone/DNA topoisomerase II/histidine kinase"/>
    <property type="match status" value="1"/>
</dbReference>
<dbReference type="Proteomes" id="UP000601223">
    <property type="component" value="Unassembled WGS sequence"/>
</dbReference>
<keyword evidence="4" id="KW-0808">Transferase</keyword>
<dbReference type="GO" id="GO:0005524">
    <property type="term" value="F:ATP binding"/>
    <property type="evidence" value="ECO:0007669"/>
    <property type="project" value="UniProtKB-KW"/>
</dbReference>
<dbReference type="AlphaFoldDB" id="A0A8J3NNE7"/>
<evidence type="ECO:0000256" key="7">
    <source>
        <dbReference type="ARBA" id="ARBA00022840"/>
    </source>
</evidence>
<keyword evidence="3" id="KW-0597">Phosphoprotein</keyword>
<dbReference type="Pfam" id="PF07730">
    <property type="entry name" value="HisKA_3"/>
    <property type="match status" value="1"/>
</dbReference>
<protein>
    <recommendedName>
        <fullName evidence="2">histidine kinase</fullName>
        <ecNumber evidence="2">2.7.13.3</ecNumber>
    </recommendedName>
</protein>
<dbReference type="Gene3D" id="1.20.5.1930">
    <property type="match status" value="1"/>
</dbReference>
<keyword evidence="7" id="KW-0067">ATP-binding</keyword>
<dbReference type="InterPro" id="IPR003594">
    <property type="entry name" value="HATPase_dom"/>
</dbReference>
<comment type="catalytic activity">
    <reaction evidence="1">
        <text>ATP + protein L-histidine = ADP + protein N-phospho-L-histidine.</text>
        <dbReference type="EC" id="2.7.13.3"/>
    </reaction>
</comment>
<feature type="domain" description="Signal transduction histidine kinase subgroup 3 dimerisation and phosphoacceptor" evidence="11">
    <location>
        <begin position="183"/>
        <end position="248"/>
    </location>
</feature>
<dbReference type="InterPro" id="IPR055558">
    <property type="entry name" value="DUF7134"/>
</dbReference>
<evidence type="ECO:0000256" key="6">
    <source>
        <dbReference type="ARBA" id="ARBA00022777"/>
    </source>
</evidence>